<evidence type="ECO:0000256" key="2">
    <source>
        <dbReference type="SAM" id="Phobius"/>
    </source>
</evidence>
<keyword evidence="4" id="KW-1185">Reference proteome</keyword>
<sequence length="225" mass="25113">MEQHKIEKQFREQLNSREIKPSEMAWAKLDGMLSEAEKPKVKFPWLYIAASFVGFVLIATFYFAQKEDRIDNQKNGVVIQNPVAPKTDAIPLEKVDFKIEEKGSVVDVSQQSAAKKDKSSLPEKHSLSGKNNLNQSQVAELTISGQKNDPFASSDINDKSIDEILAAVKTTSKPTSSKTTVKVNSNALLSQVDGELELSFREKVIDKVNENYQVVKEALASRNQE</sequence>
<evidence type="ECO:0000313" key="3">
    <source>
        <dbReference type="EMBL" id="SHF98973.1"/>
    </source>
</evidence>
<organism evidence="3 4">
    <name type="scientific">Flavobacterium fluvii</name>
    <dbReference type="NCBI Taxonomy" id="468056"/>
    <lineage>
        <taxon>Bacteria</taxon>
        <taxon>Pseudomonadati</taxon>
        <taxon>Bacteroidota</taxon>
        <taxon>Flavobacteriia</taxon>
        <taxon>Flavobacteriales</taxon>
        <taxon>Flavobacteriaceae</taxon>
        <taxon>Flavobacterium</taxon>
    </lineage>
</organism>
<dbReference type="RefSeq" id="WP_073368477.1">
    <property type="nucleotide sequence ID" value="NZ_FQWB01000001.1"/>
</dbReference>
<evidence type="ECO:0000256" key="1">
    <source>
        <dbReference type="SAM" id="MobiDB-lite"/>
    </source>
</evidence>
<evidence type="ECO:0000313" key="4">
    <source>
        <dbReference type="Proteomes" id="UP000184516"/>
    </source>
</evidence>
<dbReference type="OrthoDB" id="1247025at2"/>
<accession>A0A1M5G5G7</accession>
<proteinExistence type="predicted"/>
<reference evidence="4" key="1">
    <citation type="submission" date="2016-11" db="EMBL/GenBank/DDBJ databases">
        <authorList>
            <person name="Varghese N."/>
            <person name="Submissions S."/>
        </authorList>
    </citation>
    <scope>NUCLEOTIDE SEQUENCE [LARGE SCALE GENOMIC DNA]</scope>
    <source>
        <strain evidence="4">DSM 19978</strain>
    </source>
</reference>
<dbReference type="STRING" id="468056.SAMN05443549_1011102"/>
<protein>
    <submittedName>
        <fullName evidence="3">Uncharacterized protein</fullName>
    </submittedName>
</protein>
<feature type="compositionally biased region" description="Basic and acidic residues" evidence="1">
    <location>
        <begin position="114"/>
        <end position="126"/>
    </location>
</feature>
<keyword evidence="2" id="KW-0472">Membrane</keyword>
<gene>
    <name evidence="3" type="ORF">SAMN05443549_1011102</name>
</gene>
<feature type="transmembrane region" description="Helical" evidence="2">
    <location>
        <begin position="45"/>
        <end position="64"/>
    </location>
</feature>
<dbReference type="EMBL" id="FQWB01000001">
    <property type="protein sequence ID" value="SHF98973.1"/>
    <property type="molecule type" value="Genomic_DNA"/>
</dbReference>
<feature type="region of interest" description="Disordered" evidence="1">
    <location>
        <begin position="108"/>
        <end position="132"/>
    </location>
</feature>
<name>A0A1M5G5G7_9FLAO</name>
<dbReference type="AlphaFoldDB" id="A0A1M5G5G7"/>
<dbReference type="Proteomes" id="UP000184516">
    <property type="component" value="Unassembled WGS sequence"/>
</dbReference>
<keyword evidence="2" id="KW-1133">Transmembrane helix</keyword>
<keyword evidence="2" id="KW-0812">Transmembrane</keyword>